<protein>
    <submittedName>
        <fullName evidence="1">YaaC family protein</fullName>
    </submittedName>
</protein>
<dbReference type="Proteomes" id="UP000678228">
    <property type="component" value="Unassembled WGS sequence"/>
</dbReference>
<dbReference type="RefSeq" id="WP_210599517.1">
    <property type="nucleotide sequence ID" value="NZ_JAGKSQ010000022.1"/>
</dbReference>
<accession>A0A940WXP1</accession>
<reference evidence="1" key="1">
    <citation type="submission" date="2021-03" db="EMBL/GenBank/DDBJ databases">
        <title>Bacillus suaedae sp. nov., isolated from Suaeda aralocaspica.</title>
        <authorList>
            <person name="Lei R.F.R."/>
        </authorList>
    </citation>
    <scope>NUCLEOTIDE SEQUENCE</scope>
    <source>
        <strain evidence="1">YZJH907-2</strain>
    </source>
</reference>
<dbReference type="AlphaFoldDB" id="A0A940WXP1"/>
<keyword evidence="2" id="KW-1185">Reference proteome</keyword>
<dbReference type="InterPro" id="IPR026988">
    <property type="entry name" value="YaaC-like"/>
</dbReference>
<dbReference type="Pfam" id="PF14175">
    <property type="entry name" value="YaaC"/>
    <property type="match status" value="1"/>
</dbReference>
<organism evidence="1 2">
    <name type="scientific">Halalkalibacter suaedae</name>
    <dbReference type="NCBI Taxonomy" id="2822140"/>
    <lineage>
        <taxon>Bacteria</taxon>
        <taxon>Bacillati</taxon>
        <taxon>Bacillota</taxon>
        <taxon>Bacilli</taxon>
        <taxon>Bacillales</taxon>
        <taxon>Bacillaceae</taxon>
        <taxon>Halalkalibacter</taxon>
    </lineage>
</organism>
<name>A0A940WXP1_9BACI</name>
<dbReference type="EMBL" id="JAGKSQ010000022">
    <property type="protein sequence ID" value="MBP3953663.1"/>
    <property type="molecule type" value="Genomic_DNA"/>
</dbReference>
<proteinExistence type="predicted"/>
<evidence type="ECO:0000313" key="2">
    <source>
        <dbReference type="Proteomes" id="UP000678228"/>
    </source>
</evidence>
<sequence length="322" mass="37934">MNHTDLFLPYFSATYTRKYLTNVYEKKEIIQSKTKSYQVSYSFMYHLQHGQLYFDQAAVAPTELKPVLLFYGLIQMLKACILTTEPTYPENSQVLAHGVTTRKRKKSSYQFLDDEVKIQKNGLFSHFLDKLFHMKHQDGQKYQMLTLLYHLADMHTMFFKIYGKEISFKGTYNDKQLSFPASTLDSYHMTVNRFEQYLESFPTSGYFKGNERITETKTSIEIPFIKIANSHYSLPWRIDIKGNYYLLKNRQHTDACHLPDLGIHFLLLYNLSMICRYEAEWWGELIHTFDGTDLPFILQYLKIAQNQIPTIISTFLTGIINK</sequence>
<evidence type="ECO:0000313" key="1">
    <source>
        <dbReference type="EMBL" id="MBP3953663.1"/>
    </source>
</evidence>
<comment type="caution">
    <text evidence="1">The sequence shown here is derived from an EMBL/GenBank/DDBJ whole genome shotgun (WGS) entry which is preliminary data.</text>
</comment>
<gene>
    <name evidence="1" type="ORF">J7W16_21620</name>
</gene>